<dbReference type="PANTHER" id="PTHR11702:SF31">
    <property type="entry name" value="MITOCHONDRIAL RIBOSOME-ASSOCIATED GTPASE 2"/>
    <property type="match status" value="1"/>
</dbReference>
<sequence length="365" mass="39937">MLLNRQLNFLRNVYNKIPSLCYATVIKKKKKRSDKPFTKRFVDYQRVTVKGGKGGDGCCSFLSLFANEYAGPDGGDGGNGGHVILQADATSTSLAGLGTLLKGRDGVRGKGKHCHGKCAEHLYVNVPLGTLIKTEENELLADLANSGDMYLAARGGAGGKGNAYFLSNENRAPRTYELGAAGEEATLIAELNLIANFGLIGFPNAGKSTLLRAISRARPKVAVYPFTTLNPHVGVIKYDDHEQISVADLPGLIKGAHLNYGLGLSFLRHVERCLCLIFVLDLSHPQPWKQFDDLSYELEQYKPGLSEIPHAIIANKVDLPLAQKNLELLRKYSNLPVLPVSAKYLTNIDTLTEKLRNLFDDVKKK</sequence>
<organism evidence="7 8">
    <name type="scientific">Dimorphilus gyrociliatus</name>
    <dbReference type="NCBI Taxonomy" id="2664684"/>
    <lineage>
        <taxon>Eukaryota</taxon>
        <taxon>Metazoa</taxon>
        <taxon>Spiralia</taxon>
        <taxon>Lophotrochozoa</taxon>
        <taxon>Annelida</taxon>
        <taxon>Polychaeta</taxon>
        <taxon>Polychaeta incertae sedis</taxon>
        <taxon>Dinophilidae</taxon>
        <taxon>Dimorphilus</taxon>
    </lineage>
</organism>
<evidence type="ECO:0000313" key="7">
    <source>
        <dbReference type="EMBL" id="CAD5114914.1"/>
    </source>
</evidence>
<dbReference type="Proteomes" id="UP000549394">
    <property type="component" value="Unassembled WGS sequence"/>
</dbReference>
<comment type="similarity">
    <text evidence="1">Belongs to the TRAFAC class OBG-HflX-like GTPase superfamily. OBG GTPase family.</text>
</comment>
<dbReference type="SUPFAM" id="SSF52540">
    <property type="entry name" value="P-loop containing nucleoside triphosphate hydrolases"/>
    <property type="match status" value="1"/>
</dbReference>
<dbReference type="GO" id="GO:0042254">
    <property type="term" value="P:ribosome biogenesis"/>
    <property type="evidence" value="ECO:0007669"/>
    <property type="project" value="UniProtKB-UniRule"/>
</dbReference>
<dbReference type="PIRSF" id="PIRSF002401">
    <property type="entry name" value="GTP_bd_Obg/CgtA"/>
    <property type="match status" value="1"/>
</dbReference>
<dbReference type="SUPFAM" id="SSF82051">
    <property type="entry name" value="Obg GTP-binding protein N-terminal domain"/>
    <property type="match status" value="1"/>
</dbReference>
<name>A0A7I8VFZ2_9ANNE</name>
<keyword evidence="3" id="KW-0547">Nucleotide-binding</keyword>
<comment type="caution">
    <text evidence="7">The sequence shown here is derived from an EMBL/GenBank/DDBJ whole genome shotgun (WGS) entry which is preliminary data.</text>
</comment>
<dbReference type="InterPro" id="IPR031167">
    <property type="entry name" value="G_OBG"/>
</dbReference>
<dbReference type="GO" id="GO:0005739">
    <property type="term" value="C:mitochondrion"/>
    <property type="evidence" value="ECO:0007669"/>
    <property type="project" value="TreeGrafter"/>
</dbReference>
<evidence type="ECO:0000256" key="1">
    <source>
        <dbReference type="ARBA" id="ARBA00007699"/>
    </source>
</evidence>
<keyword evidence="4" id="KW-0342">GTP-binding</keyword>
<dbReference type="GO" id="GO:0003924">
    <property type="term" value="F:GTPase activity"/>
    <property type="evidence" value="ECO:0007669"/>
    <property type="project" value="InterPro"/>
</dbReference>
<dbReference type="InterPro" id="IPR006169">
    <property type="entry name" value="GTP1_OBG_dom"/>
</dbReference>
<dbReference type="Pfam" id="PF01018">
    <property type="entry name" value="GTP1_OBG"/>
    <property type="match status" value="1"/>
</dbReference>
<dbReference type="FunFam" id="2.70.210.12:FF:000001">
    <property type="entry name" value="GTPase Obg"/>
    <property type="match status" value="1"/>
</dbReference>
<evidence type="ECO:0000256" key="2">
    <source>
        <dbReference type="ARBA" id="ARBA00022517"/>
    </source>
</evidence>
<keyword evidence="2" id="KW-0690">Ribosome biogenesis</keyword>
<dbReference type="Gene3D" id="2.70.210.12">
    <property type="entry name" value="GTP1/OBG domain"/>
    <property type="match status" value="1"/>
</dbReference>
<dbReference type="InterPro" id="IPR027417">
    <property type="entry name" value="P-loop_NTPase"/>
</dbReference>
<dbReference type="InterPro" id="IPR014100">
    <property type="entry name" value="GTP-bd_Obg/CgtA"/>
</dbReference>
<keyword evidence="8" id="KW-1185">Reference proteome</keyword>
<reference evidence="7 8" key="1">
    <citation type="submission" date="2020-08" db="EMBL/GenBank/DDBJ databases">
        <authorList>
            <person name="Hejnol A."/>
        </authorList>
    </citation>
    <scope>NUCLEOTIDE SEQUENCE [LARGE SCALE GENOMIC DNA]</scope>
</reference>
<dbReference type="PANTHER" id="PTHR11702">
    <property type="entry name" value="DEVELOPMENTALLY REGULATED GTP-BINDING PROTEIN-RELATED"/>
    <property type="match status" value="1"/>
</dbReference>
<dbReference type="AlphaFoldDB" id="A0A7I8VFZ2"/>
<dbReference type="Pfam" id="PF01926">
    <property type="entry name" value="MMR_HSR1"/>
    <property type="match status" value="1"/>
</dbReference>
<dbReference type="InterPro" id="IPR036726">
    <property type="entry name" value="GTP1_OBG_dom_sf"/>
</dbReference>
<dbReference type="NCBIfam" id="TIGR00231">
    <property type="entry name" value="small_GTP"/>
    <property type="match status" value="1"/>
</dbReference>
<evidence type="ECO:0000256" key="3">
    <source>
        <dbReference type="ARBA" id="ARBA00022741"/>
    </source>
</evidence>
<dbReference type="CDD" id="cd01898">
    <property type="entry name" value="Obg"/>
    <property type="match status" value="1"/>
</dbReference>
<proteinExistence type="inferred from homology"/>
<dbReference type="NCBIfam" id="TIGR02729">
    <property type="entry name" value="Obg_CgtA"/>
    <property type="match status" value="1"/>
</dbReference>
<feature type="domain" description="OBG-type G" evidence="5">
    <location>
        <begin position="195"/>
        <end position="360"/>
    </location>
</feature>
<feature type="domain" description="Obg" evidence="6">
    <location>
        <begin position="39"/>
        <end position="194"/>
    </location>
</feature>
<dbReference type="InterPro" id="IPR006073">
    <property type="entry name" value="GTP-bd"/>
</dbReference>
<accession>A0A7I8VFZ2</accession>
<dbReference type="EMBL" id="CAJFCJ010000005">
    <property type="protein sequence ID" value="CAD5114914.1"/>
    <property type="molecule type" value="Genomic_DNA"/>
</dbReference>
<dbReference type="PROSITE" id="PS51710">
    <property type="entry name" value="G_OBG"/>
    <property type="match status" value="1"/>
</dbReference>
<dbReference type="GO" id="GO:0005525">
    <property type="term" value="F:GTP binding"/>
    <property type="evidence" value="ECO:0007669"/>
    <property type="project" value="UniProtKB-KW"/>
</dbReference>
<evidence type="ECO:0000313" key="8">
    <source>
        <dbReference type="Proteomes" id="UP000549394"/>
    </source>
</evidence>
<gene>
    <name evidence="7" type="ORF">DGYR_LOCUS3714</name>
</gene>
<dbReference type="OrthoDB" id="347018at2759"/>
<dbReference type="Gene3D" id="3.40.50.300">
    <property type="entry name" value="P-loop containing nucleotide triphosphate hydrolases"/>
    <property type="match status" value="1"/>
</dbReference>
<evidence type="ECO:0000256" key="4">
    <source>
        <dbReference type="ARBA" id="ARBA00023134"/>
    </source>
</evidence>
<dbReference type="GO" id="GO:0000287">
    <property type="term" value="F:magnesium ion binding"/>
    <property type="evidence" value="ECO:0007669"/>
    <property type="project" value="InterPro"/>
</dbReference>
<dbReference type="InterPro" id="IPR045086">
    <property type="entry name" value="OBG_GTPase"/>
</dbReference>
<evidence type="ECO:0000259" key="6">
    <source>
        <dbReference type="PROSITE" id="PS51883"/>
    </source>
</evidence>
<dbReference type="PROSITE" id="PS51883">
    <property type="entry name" value="OBG"/>
    <property type="match status" value="1"/>
</dbReference>
<evidence type="ECO:0000259" key="5">
    <source>
        <dbReference type="PROSITE" id="PS51710"/>
    </source>
</evidence>
<dbReference type="PRINTS" id="PR00326">
    <property type="entry name" value="GTP1OBG"/>
</dbReference>
<dbReference type="NCBIfam" id="NF008956">
    <property type="entry name" value="PRK12299.1"/>
    <property type="match status" value="1"/>
</dbReference>
<protein>
    <submittedName>
        <fullName evidence="7">DgyrCDS3948</fullName>
    </submittedName>
</protein>
<dbReference type="InterPro" id="IPR005225">
    <property type="entry name" value="Small_GTP-bd"/>
</dbReference>